<comment type="function">
    <text evidence="6">Bidirectionally degrades single-stranded DNA into large acid-insoluble oligonucleotides, which are then degraded further into small acid-soluble oligonucleotides.</text>
</comment>
<dbReference type="Proteomes" id="UP000886800">
    <property type="component" value="Unassembled WGS sequence"/>
</dbReference>
<dbReference type="NCBIfam" id="TIGR01280">
    <property type="entry name" value="xseB"/>
    <property type="match status" value="1"/>
</dbReference>
<keyword evidence="5 6" id="KW-0269">Exonuclease</keyword>
<gene>
    <name evidence="6 7" type="primary">xseB</name>
    <name evidence="7" type="ORF">H9736_08460</name>
</gene>
<evidence type="ECO:0000313" key="8">
    <source>
        <dbReference type="Proteomes" id="UP000886800"/>
    </source>
</evidence>
<comment type="catalytic activity">
    <reaction evidence="6">
        <text>Exonucleolytic cleavage in either 5'- to 3'- or 3'- to 5'-direction to yield nucleoside 5'-phosphates.</text>
        <dbReference type="EC" id="3.1.11.6"/>
    </reaction>
</comment>
<keyword evidence="4 6" id="KW-0378">Hydrolase</keyword>
<dbReference type="Pfam" id="PF02609">
    <property type="entry name" value="Exonuc_VII_S"/>
    <property type="match status" value="1"/>
</dbReference>
<reference evidence="7" key="2">
    <citation type="submission" date="2021-04" db="EMBL/GenBank/DDBJ databases">
        <authorList>
            <person name="Gilroy R."/>
        </authorList>
    </citation>
    <scope>NUCLEOTIDE SEQUENCE</scope>
    <source>
        <strain evidence="7">CHK188-5543</strain>
    </source>
</reference>
<dbReference type="GO" id="GO:0005829">
    <property type="term" value="C:cytosol"/>
    <property type="evidence" value="ECO:0007669"/>
    <property type="project" value="TreeGrafter"/>
</dbReference>
<proteinExistence type="inferred from homology"/>
<dbReference type="EMBL" id="DXES01000177">
    <property type="protein sequence ID" value="HIX66264.1"/>
    <property type="molecule type" value="Genomic_DNA"/>
</dbReference>
<comment type="caution">
    <text evidence="7">The sequence shown here is derived from an EMBL/GenBank/DDBJ whole genome shotgun (WGS) entry which is preliminary data.</text>
</comment>
<protein>
    <recommendedName>
        <fullName evidence="6">Exodeoxyribonuclease 7 small subunit</fullName>
        <ecNumber evidence="6">3.1.11.6</ecNumber>
    </recommendedName>
    <alternativeName>
        <fullName evidence="6">Exodeoxyribonuclease VII small subunit</fullName>
        <shortName evidence="6">Exonuclease VII small subunit</shortName>
    </alternativeName>
</protein>
<dbReference type="GO" id="GO:0006308">
    <property type="term" value="P:DNA catabolic process"/>
    <property type="evidence" value="ECO:0007669"/>
    <property type="project" value="UniProtKB-UniRule"/>
</dbReference>
<dbReference type="EC" id="3.1.11.6" evidence="6"/>
<evidence type="ECO:0000256" key="3">
    <source>
        <dbReference type="ARBA" id="ARBA00022722"/>
    </source>
</evidence>
<dbReference type="AlphaFoldDB" id="A0A9D1WS66"/>
<dbReference type="InterPro" id="IPR003761">
    <property type="entry name" value="Exonuc_VII_S"/>
</dbReference>
<evidence type="ECO:0000313" key="7">
    <source>
        <dbReference type="EMBL" id="HIX66264.1"/>
    </source>
</evidence>
<keyword evidence="2 6" id="KW-0963">Cytoplasm</keyword>
<name>A0A9D1WS66_9FIRM</name>
<evidence type="ECO:0000256" key="5">
    <source>
        <dbReference type="ARBA" id="ARBA00022839"/>
    </source>
</evidence>
<dbReference type="GO" id="GO:0009318">
    <property type="term" value="C:exodeoxyribonuclease VII complex"/>
    <property type="evidence" value="ECO:0007669"/>
    <property type="project" value="UniProtKB-UniRule"/>
</dbReference>
<evidence type="ECO:0000256" key="4">
    <source>
        <dbReference type="ARBA" id="ARBA00022801"/>
    </source>
</evidence>
<sequence length="69" mass="7443">MTKPTTLESAIKRLEEIVAQLGGEISVDDSIKLYGEAVKLVEFADKKLEAARLKVEKLDGEGNGDGKPV</sequence>
<evidence type="ECO:0000256" key="1">
    <source>
        <dbReference type="ARBA" id="ARBA00009998"/>
    </source>
</evidence>
<dbReference type="SUPFAM" id="SSF116842">
    <property type="entry name" value="XseB-like"/>
    <property type="match status" value="1"/>
</dbReference>
<reference evidence="7" key="1">
    <citation type="journal article" date="2021" name="PeerJ">
        <title>Extensive microbial diversity within the chicken gut microbiome revealed by metagenomics and culture.</title>
        <authorList>
            <person name="Gilroy R."/>
            <person name="Ravi A."/>
            <person name="Getino M."/>
            <person name="Pursley I."/>
            <person name="Horton D.L."/>
            <person name="Alikhan N.F."/>
            <person name="Baker D."/>
            <person name="Gharbi K."/>
            <person name="Hall N."/>
            <person name="Watson M."/>
            <person name="Adriaenssens E.M."/>
            <person name="Foster-Nyarko E."/>
            <person name="Jarju S."/>
            <person name="Secka A."/>
            <person name="Antonio M."/>
            <person name="Oren A."/>
            <person name="Chaudhuri R.R."/>
            <person name="La Ragione R."/>
            <person name="Hildebrand F."/>
            <person name="Pallen M.J."/>
        </authorList>
    </citation>
    <scope>NUCLEOTIDE SEQUENCE</scope>
    <source>
        <strain evidence="7">CHK188-5543</strain>
    </source>
</reference>
<dbReference type="HAMAP" id="MF_00337">
    <property type="entry name" value="Exonuc_7_S"/>
    <property type="match status" value="1"/>
</dbReference>
<dbReference type="InterPro" id="IPR037004">
    <property type="entry name" value="Exonuc_VII_ssu_sf"/>
</dbReference>
<dbReference type="PANTHER" id="PTHR34137:SF1">
    <property type="entry name" value="EXODEOXYRIBONUCLEASE 7 SMALL SUBUNIT"/>
    <property type="match status" value="1"/>
</dbReference>
<comment type="subunit">
    <text evidence="6">Heterooligomer composed of large and small subunits.</text>
</comment>
<accession>A0A9D1WS66</accession>
<evidence type="ECO:0000256" key="2">
    <source>
        <dbReference type="ARBA" id="ARBA00022490"/>
    </source>
</evidence>
<keyword evidence="3 6" id="KW-0540">Nuclease</keyword>
<evidence type="ECO:0000256" key="6">
    <source>
        <dbReference type="HAMAP-Rule" id="MF_00337"/>
    </source>
</evidence>
<dbReference type="Gene3D" id="1.10.287.1040">
    <property type="entry name" value="Exonuclease VII, small subunit"/>
    <property type="match status" value="1"/>
</dbReference>
<organism evidence="7 8">
    <name type="scientific">Candidatus Anaerotruncus excrementipullorum</name>
    <dbReference type="NCBI Taxonomy" id="2838465"/>
    <lineage>
        <taxon>Bacteria</taxon>
        <taxon>Bacillati</taxon>
        <taxon>Bacillota</taxon>
        <taxon>Clostridia</taxon>
        <taxon>Eubacteriales</taxon>
        <taxon>Oscillospiraceae</taxon>
        <taxon>Anaerotruncus</taxon>
    </lineage>
</organism>
<dbReference type="GO" id="GO:0008855">
    <property type="term" value="F:exodeoxyribonuclease VII activity"/>
    <property type="evidence" value="ECO:0007669"/>
    <property type="project" value="UniProtKB-UniRule"/>
</dbReference>
<dbReference type="PANTHER" id="PTHR34137">
    <property type="entry name" value="EXODEOXYRIBONUCLEASE 7 SMALL SUBUNIT"/>
    <property type="match status" value="1"/>
</dbReference>
<comment type="similarity">
    <text evidence="1 6">Belongs to the XseB family.</text>
</comment>
<comment type="subcellular location">
    <subcellularLocation>
        <location evidence="6">Cytoplasm</location>
    </subcellularLocation>
</comment>